<keyword evidence="3" id="KW-1185">Reference proteome</keyword>
<organism evidence="2 3">
    <name type="scientific">Nocardiopsis eucommiae</name>
    <dbReference type="NCBI Taxonomy" id="2831970"/>
    <lineage>
        <taxon>Bacteria</taxon>
        <taxon>Bacillati</taxon>
        <taxon>Actinomycetota</taxon>
        <taxon>Actinomycetes</taxon>
        <taxon>Streptosporangiales</taxon>
        <taxon>Nocardiopsidaceae</taxon>
        <taxon>Nocardiopsis</taxon>
    </lineage>
</organism>
<feature type="chain" id="PRO_5037010524" evidence="1">
    <location>
        <begin position="30"/>
        <end position="133"/>
    </location>
</feature>
<dbReference type="AlphaFoldDB" id="A0A975QKT6"/>
<name>A0A975QKT6_9ACTN</name>
<dbReference type="EMBL" id="CP074402">
    <property type="protein sequence ID" value="QVJ01774.1"/>
    <property type="molecule type" value="Genomic_DNA"/>
</dbReference>
<feature type="signal peptide" evidence="1">
    <location>
        <begin position="1"/>
        <end position="29"/>
    </location>
</feature>
<evidence type="ECO:0000256" key="1">
    <source>
        <dbReference type="SAM" id="SignalP"/>
    </source>
</evidence>
<sequence length="133" mass="13486">MLKSLTRRISCGLTVVLVAALAGPAPASADSYNGECGSGYGVVNSASVSGGTVHLTYNNSNGRNCVVVTRSNPGSAMDMDAALKRSDSTSWKTDPGSFTTYAGPVYLDAAGQCVDWGGSIGGAWVVRNGTNCG</sequence>
<dbReference type="RefSeq" id="WP_378738091.1">
    <property type="nucleotide sequence ID" value="NZ_CBDRIY010000004.1"/>
</dbReference>
<proteinExistence type="predicted"/>
<reference evidence="2" key="1">
    <citation type="submission" date="2021-05" db="EMBL/GenBank/DDBJ databases">
        <authorList>
            <person name="Kaiqin L."/>
            <person name="Jian G."/>
        </authorList>
    </citation>
    <scope>NUCLEOTIDE SEQUENCE</scope>
    <source>
        <strain evidence="2">HDS5</strain>
    </source>
</reference>
<dbReference type="KEGG" id="nec:KGD82_01630"/>
<evidence type="ECO:0000313" key="2">
    <source>
        <dbReference type="EMBL" id="QVJ01774.1"/>
    </source>
</evidence>
<evidence type="ECO:0000313" key="3">
    <source>
        <dbReference type="Proteomes" id="UP000682416"/>
    </source>
</evidence>
<accession>A0A975QKT6</accession>
<gene>
    <name evidence="2" type="ORF">KGD82_01630</name>
</gene>
<keyword evidence="1" id="KW-0732">Signal</keyword>
<protein>
    <submittedName>
        <fullName evidence="2">Spore-associated protein A</fullName>
    </submittedName>
</protein>
<dbReference type="Proteomes" id="UP000682416">
    <property type="component" value="Chromosome"/>
</dbReference>